<sequence length="33" mass="3507">MDPATSVADLGMTITAGLKAVTKRQWIGAYKIV</sequence>
<protein>
    <submittedName>
        <fullName evidence="1">Uncharacterized protein</fullName>
    </submittedName>
</protein>
<gene>
    <name evidence="1" type="ORF">PC117_g20345</name>
</gene>
<organism evidence="1 2">
    <name type="scientific">Phytophthora cactorum</name>
    <dbReference type="NCBI Taxonomy" id="29920"/>
    <lineage>
        <taxon>Eukaryota</taxon>
        <taxon>Sar</taxon>
        <taxon>Stramenopiles</taxon>
        <taxon>Oomycota</taxon>
        <taxon>Peronosporomycetes</taxon>
        <taxon>Peronosporales</taxon>
        <taxon>Peronosporaceae</taxon>
        <taxon>Phytophthora</taxon>
    </lineage>
</organism>
<dbReference type="Proteomes" id="UP000736787">
    <property type="component" value="Unassembled WGS sequence"/>
</dbReference>
<reference evidence="1" key="1">
    <citation type="submission" date="2018-10" db="EMBL/GenBank/DDBJ databases">
        <title>Effector identification in a new, highly contiguous assembly of the strawberry crown rot pathogen Phytophthora cactorum.</title>
        <authorList>
            <person name="Armitage A.D."/>
            <person name="Nellist C.F."/>
            <person name="Bates H."/>
            <person name="Vickerstaff R.J."/>
            <person name="Harrison R.J."/>
        </authorList>
    </citation>
    <scope>NUCLEOTIDE SEQUENCE</scope>
    <source>
        <strain evidence="1">4040</strain>
    </source>
</reference>
<accession>A0A8T1KAS6</accession>
<evidence type="ECO:0000313" key="2">
    <source>
        <dbReference type="Proteomes" id="UP000736787"/>
    </source>
</evidence>
<dbReference type="AlphaFoldDB" id="A0A8T1KAS6"/>
<dbReference type="EMBL" id="RCMK01000941">
    <property type="protein sequence ID" value="KAG2906963.1"/>
    <property type="molecule type" value="Genomic_DNA"/>
</dbReference>
<name>A0A8T1KAS6_9STRA</name>
<evidence type="ECO:0000313" key="1">
    <source>
        <dbReference type="EMBL" id="KAG2906963.1"/>
    </source>
</evidence>
<proteinExistence type="predicted"/>
<comment type="caution">
    <text evidence="1">The sequence shown here is derived from an EMBL/GenBank/DDBJ whole genome shotgun (WGS) entry which is preliminary data.</text>
</comment>